<feature type="compositionally biased region" description="Polar residues" evidence="1">
    <location>
        <begin position="131"/>
        <end position="146"/>
    </location>
</feature>
<dbReference type="Proteomes" id="UP000094291">
    <property type="component" value="Unassembled WGS sequence"/>
</dbReference>
<accession>A0A1E2VD87</accession>
<evidence type="ECO:0008006" key="4">
    <source>
        <dbReference type="Google" id="ProtNLM"/>
    </source>
</evidence>
<dbReference type="RefSeq" id="WP_069000002.1">
    <property type="nucleotide sequence ID" value="NZ_MDTQ01000001.1"/>
</dbReference>
<name>A0A1E2VD87_9GAMM</name>
<reference evidence="2 3" key="1">
    <citation type="submission" date="2016-08" db="EMBL/GenBank/DDBJ databases">
        <authorList>
            <person name="Seilhamer J.J."/>
        </authorList>
    </citation>
    <scope>NUCLEOTIDE SEQUENCE [LARGE SCALE GENOMIC DNA]</scope>
    <source>
        <strain evidence="2 3">PH27A</strain>
    </source>
</reference>
<feature type="region of interest" description="Disordered" evidence="1">
    <location>
        <begin position="131"/>
        <end position="156"/>
    </location>
</feature>
<protein>
    <recommendedName>
        <fullName evidence="4">DUF3617 domain-containing protein</fullName>
    </recommendedName>
</protein>
<sequence length="156" mass="17151">MSRHWKVSSALLLGAIGLPLISGSVLADDIEYGLWEMQDETTIEMQGRTMNIPSDEPDRVCFSSRKQLLDTLMNPERDESQPDCEQTLLDNDGGHIAYTVSCKQGNVEMAGKTALNFDGDQMTGEVHMQGENPNQGQVTFTSQLTGQRVGPCEEGQ</sequence>
<evidence type="ECO:0000313" key="2">
    <source>
        <dbReference type="EMBL" id="ODC04980.1"/>
    </source>
</evidence>
<organism evidence="2 3">
    <name type="scientific">Terasakiispira papahanaumokuakeensis</name>
    <dbReference type="NCBI Taxonomy" id="197479"/>
    <lineage>
        <taxon>Bacteria</taxon>
        <taxon>Pseudomonadati</taxon>
        <taxon>Pseudomonadota</taxon>
        <taxon>Gammaproteobacteria</taxon>
        <taxon>Oceanospirillales</taxon>
        <taxon>Terasakiispira</taxon>
    </lineage>
</organism>
<evidence type="ECO:0000313" key="3">
    <source>
        <dbReference type="Proteomes" id="UP000094291"/>
    </source>
</evidence>
<evidence type="ECO:0000256" key="1">
    <source>
        <dbReference type="SAM" id="MobiDB-lite"/>
    </source>
</evidence>
<gene>
    <name evidence="2" type="ORF">BFW38_17000</name>
</gene>
<comment type="caution">
    <text evidence="2">The sequence shown here is derived from an EMBL/GenBank/DDBJ whole genome shotgun (WGS) entry which is preliminary data.</text>
</comment>
<dbReference type="EMBL" id="MDTQ01000001">
    <property type="protein sequence ID" value="ODC04980.1"/>
    <property type="molecule type" value="Genomic_DNA"/>
</dbReference>
<dbReference type="STRING" id="197479.BFW38_17000"/>
<dbReference type="InterPro" id="IPR022061">
    <property type="entry name" value="DUF3617"/>
</dbReference>
<dbReference type="AlphaFoldDB" id="A0A1E2VD87"/>
<keyword evidence="3" id="KW-1185">Reference proteome</keyword>
<proteinExistence type="predicted"/>
<dbReference type="Pfam" id="PF12276">
    <property type="entry name" value="DUF3617"/>
    <property type="match status" value="1"/>
</dbReference>